<evidence type="ECO:0000313" key="2">
    <source>
        <dbReference type="Proteomes" id="UP000321798"/>
    </source>
</evidence>
<dbReference type="AlphaFoldDB" id="A0A512PHM5"/>
<proteinExistence type="predicted"/>
<accession>A0A512PHM5</accession>
<sequence>MAPPETVICTCTSPKRVDTVVPVYVPSAMPDELVVPWSAEEVLPEESVLVPASVVGADVVPLSVALSVVLSAVPSVVLDDEELAEPVEVVSAVSTVLLVLVG</sequence>
<reference evidence="1 2" key="1">
    <citation type="submission" date="2019-07" db="EMBL/GenBank/DDBJ databases">
        <title>Whole genome shotgun sequence of Cellulomonas soli NBRC 109434.</title>
        <authorList>
            <person name="Hosoyama A."/>
            <person name="Uohara A."/>
            <person name="Ohji S."/>
            <person name="Ichikawa N."/>
        </authorList>
    </citation>
    <scope>NUCLEOTIDE SEQUENCE [LARGE SCALE GENOMIC DNA]</scope>
    <source>
        <strain evidence="1 2">NBRC 109434</strain>
    </source>
</reference>
<dbReference type="Proteomes" id="UP000321798">
    <property type="component" value="Unassembled WGS sequence"/>
</dbReference>
<name>A0A512PHM5_9CELL</name>
<protein>
    <submittedName>
        <fullName evidence="1">Uncharacterized protein</fullName>
    </submittedName>
</protein>
<keyword evidence="2" id="KW-1185">Reference proteome</keyword>
<evidence type="ECO:0000313" key="1">
    <source>
        <dbReference type="EMBL" id="GEP70719.1"/>
    </source>
</evidence>
<dbReference type="EMBL" id="BKAL01000015">
    <property type="protein sequence ID" value="GEP70719.1"/>
    <property type="molecule type" value="Genomic_DNA"/>
</dbReference>
<organism evidence="1 2">
    <name type="scientific">Cellulomonas soli</name>
    <dbReference type="NCBI Taxonomy" id="931535"/>
    <lineage>
        <taxon>Bacteria</taxon>
        <taxon>Bacillati</taxon>
        <taxon>Actinomycetota</taxon>
        <taxon>Actinomycetes</taxon>
        <taxon>Micrococcales</taxon>
        <taxon>Cellulomonadaceae</taxon>
        <taxon>Cellulomonas</taxon>
    </lineage>
</organism>
<gene>
    <name evidence="1" type="ORF">CSO01_34340</name>
</gene>
<comment type="caution">
    <text evidence="1">The sequence shown here is derived from an EMBL/GenBank/DDBJ whole genome shotgun (WGS) entry which is preliminary data.</text>
</comment>